<dbReference type="PANTHER" id="PTHR11203">
    <property type="entry name" value="CLEAVAGE AND POLYADENYLATION SPECIFICITY FACTOR FAMILY MEMBER"/>
    <property type="match status" value="1"/>
</dbReference>
<dbReference type="Gene3D" id="3.40.50.10890">
    <property type="match status" value="1"/>
</dbReference>
<evidence type="ECO:0000259" key="3">
    <source>
        <dbReference type="SMART" id="SM01027"/>
    </source>
</evidence>
<dbReference type="Gene3D" id="3.60.15.10">
    <property type="entry name" value="Ribonuclease Z/Hydroxyacylglutathione hydrolase-like"/>
    <property type="match status" value="1"/>
</dbReference>
<dbReference type="InterPro" id="IPR001279">
    <property type="entry name" value="Metallo-B-lactamas"/>
</dbReference>
<feature type="domain" description="Metallo-beta-lactamase" evidence="2">
    <location>
        <begin position="13"/>
        <end position="280"/>
    </location>
</feature>
<dbReference type="Pfam" id="PF07521">
    <property type="entry name" value="RMMBL"/>
    <property type="match status" value="1"/>
</dbReference>
<keyword evidence="1" id="KW-0378">Hydrolase</keyword>
<dbReference type="PANTHER" id="PTHR11203:SF37">
    <property type="entry name" value="INTEGRATOR COMPLEX SUBUNIT 11"/>
    <property type="match status" value="1"/>
</dbReference>
<sequence length="526" mass="58945">MHVTFYGAAREVTGSMHLFSAGGDRILFDCGIFQGRRKECEHKNRTLPFDPSILSAVVLSHAHIDHSGRIPMLTKGGKFSGRVVCTRPTVAACEYLLPDSAHIQESDAAYLNYKTLRKSLSGMKQASGNGKSKKSEEKKIREMLKKGSRRPDMALVSRLMKERRIEVVRPIYTTDEALGALEHFDGYPYQVPVKIGDHMTCRFYDAGHILGSAFSVVRASENGKARTLLYTGDIGRFDKPIINDPTLVFEDEDRDIDLMIMESTYGDRLHGPVADLKPRLGEIISRVAERGGTILIPSFAYGRTQELLYVLHELYNEGGAPRLPVYVDSPLATHITRVFGEHPESYDRETHETFLEKGLNPFFFSQVKFVESVEESMALMRDETPHIVLSASGMCEAGRILHHLRYKIHNPKNAILIVGYMAQNTFGRKIQELGAQRMESGKKGPAPLVKFFNKTYPLKADVFSIGGFSAHADKNEMLRFLKESNLNVKKIAVVHGENDQSLSFAETLRNEGFEAQAPMPGETIEF</sequence>
<dbReference type="EMBL" id="CAACVI010000001">
    <property type="protein sequence ID" value="VEN72612.1"/>
    <property type="molecule type" value="Genomic_DNA"/>
</dbReference>
<dbReference type="CDD" id="cd16295">
    <property type="entry name" value="TTHA0252-CPSF-like_MBL-fold"/>
    <property type="match status" value="1"/>
</dbReference>
<protein>
    <submittedName>
        <fullName evidence="4">Exonuclease</fullName>
    </submittedName>
</protein>
<dbReference type="InterPro" id="IPR036866">
    <property type="entry name" value="RibonucZ/Hydroxyglut_hydro"/>
</dbReference>
<dbReference type="GO" id="GO:0004527">
    <property type="term" value="F:exonuclease activity"/>
    <property type="evidence" value="ECO:0007669"/>
    <property type="project" value="UniProtKB-KW"/>
</dbReference>
<accession>A0A484HBQ4</accession>
<dbReference type="Pfam" id="PF10996">
    <property type="entry name" value="Beta-Casp"/>
    <property type="match status" value="1"/>
</dbReference>
<keyword evidence="4" id="KW-0540">Nuclease</keyword>
<evidence type="ECO:0000313" key="4">
    <source>
        <dbReference type="EMBL" id="VEN72612.1"/>
    </source>
</evidence>
<evidence type="ECO:0000256" key="1">
    <source>
        <dbReference type="ARBA" id="ARBA00022801"/>
    </source>
</evidence>
<dbReference type="InterPro" id="IPR050698">
    <property type="entry name" value="MBL"/>
</dbReference>
<dbReference type="SMART" id="SM01027">
    <property type="entry name" value="Beta-Casp"/>
    <property type="match status" value="1"/>
</dbReference>
<dbReference type="GO" id="GO:0004521">
    <property type="term" value="F:RNA endonuclease activity"/>
    <property type="evidence" value="ECO:0007669"/>
    <property type="project" value="TreeGrafter"/>
</dbReference>
<reference evidence="4" key="1">
    <citation type="submission" date="2019-01" db="EMBL/GenBank/DDBJ databases">
        <authorList>
            <consortium name="Genoscope - CEA"/>
            <person name="William W."/>
        </authorList>
    </citation>
    <scope>NUCLEOTIDE SEQUENCE</scope>
    <source>
        <strain evidence="4">CR-1</strain>
    </source>
</reference>
<evidence type="ECO:0000259" key="2">
    <source>
        <dbReference type="SMART" id="SM00849"/>
    </source>
</evidence>
<dbReference type="AlphaFoldDB" id="A0A484HBQ4"/>
<organism evidence="4">
    <name type="scientific">uncultured Desulfobacteraceae bacterium</name>
    <dbReference type="NCBI Taxonomy" id="218296"/>
    <lineage>
        <taxon>Bacteria</taxon>
        <taxon>Pseudomonadati</taxon>
        <taxon>Thermodesulfobacteriota</taxon>
        <taxon>Desulfobacteria</taxon>
        <taxon>Desulfobacterales</taxon>
        <taxon>Desulfobacteraceae</taxon>
        <taxon>environmental samples</taxon>
    </lineage>
</organism>
<keyword evidence="4" id="KW-0269">Exonuclease</keyword>
<dbReference type="Pfam" id="PF00753">
    <property type="entry name" value="Lactamase_B"/>
    <property type="match status" value="1"/>
</dbReference>
<dbReference type="SMART" id="SM00849">
    <property type="entry name" value="Lactamase_B"/>
    <property type="match status" value="1"/>
</dbReference>
<dbReference type="InterPro" id="IPR011108">
    <property type="entry name" value="RMMBL"/>
</dbReference>
<dbReference type="SUPFAM" id="SSF56281">
    <property type="entry name" value="Metallo-hydrolase/oxidoreductase"/>
    <property type="match status" value="1"/>
</dbReference>
<dbReference type="InterPro" id="IPR022712">
    <property type="entry name" value="Beta_Casp"/>
</dbReference>
<gene>
    <name evidence="4" type="ORF">EPICR_10111</name>
</gene>
<name>A0A484HBQ4_9BACT</name>
<proteinExistence type="predicted"/>
<feature type="domain" description="Beta-Casp" evidence="3">
    <location>
        <begin position="304"/>
        <end position="430"/>
    </location>
</feature>